<keyword evidence="8" id="KW-0539">Nucleus</keyword>
<dbReference type="GO" id="GO:0005737">
    <property type="term" value="C:cytoplasm"/>
    <property type="evidence" value="ECO:0007669"/>
    <property type="project" value="UniProtKB-SubCell"/>
</dbReference>
<dbReference type="GO" id="GO:0008160">
    <property type="term" value="F:protein tyrosine phosphatase activator activity"/>
    <property type="evidence" value="ECO:0007669"/>
    <property type="project" value="TreeGrafter"/>
</dbReference>
<dbReference type="CDD" id="cd04087">
    <property type="entry name" value="PTPA"/>
    <property type="match status" value="1"/>
</dbReference>
<dbReference type="GO" id="GO:0005634">
    <property type="term" value="C:nucleus"/>
    <property type="evidence" value="ECO:0007669"/>
    <property type="project" value="UniProtKB-SubCell"/>
</dbReference>
<dbReference type="PANTHER" id="PTHR10012:SF3">
    <property type="entry name" value="SERINE_THREONINE-PROTEIN PHOSPHATASE 2A ACTIVATOR 1"/>
    <property type="match status" value="1"/>
</dbReference>
<dbReference type="EMBL" id="LAEV01001909">
    <property type="protein sequence ID" value="KKA27042.1"/>
    <property type="molecule type" value="Genomic_DNA"/>
</dbReference>
<feature type="region of interest" description="Disordered" evidence="11">
    <location>
        <begin position="442"/>
        <end position="515"/>
    </location>
</feature>
<gene>
    <name evidence="12" type="ORF">TD95_003953</name>
</gene>
<comment type="similarity">
    <text evidence="4 10">Belongs to the PTPA-type PPIase family.</text>
</comment>
<evidence type="ECO:0000256" key="11">
    <source>
        <dbReference type="SAM" id="MobiDB-lite"/>
    </source>
</evidence>
<keyword evidence="5 10" id="KW-0963">Cytoplasm</keyword>
<evidence type="ECO:0000256" key="7">
    <source>
        <dbReference type="ARBA" id="ARBA00023235"/>
    </source>
</evidence>
<evidence type="ECO:0000256" key="1">
    <source>
        <dbReference type="ARBA" id="ARBA00000971"/>
    </source>
</evidence>
<dbReference type="PANTHER" id="PTHR10012">
    <property type="entry name" value="SERINE/THREONINE-PROTEIN PHOSPHATASE 2A REGULATORY SUBUNIT B"/>
    <property type="match status" value="1"/>
</dbReference>
<feature type="compositionally biased region" description="Polar residues" evidence="11">
    <location>
        <begin position="478"/>
        <end position="515"/>
    </location>
</feature>
<dbReference type="Proteomes" id="UP000033483">
    <property type="component" value="Unassembled WGS sequence"/>
</dbReference>
<evidence type="ECO:0000256" key="2">
    <source>
        <dbReference type="ARBA" id="ARBA00004123"/>
    </source>
</evidence>
<evidence type="ECO:0000256" key="6">
    <source>
        <dbReference type="ARBA" id="ARBA00023110"/>
    </source>
</evidence>
<evidence type="ECO:0000313" key="13">
    <source>
        <dbReference type="Proteomes" id="UP000033483"/>
    </source>
</evidence>
<comment type="caution">
    <text evidence="12">The sequence shown here is derived from an EMBL/GenBank/DDBJ whole genome shotgun (WGS) entry which is preliminary data.</text>
</comment>
<accession>A0A0F4Z955</accession>
<comment type="catalytic activity">
    <reaction evidence="1 10">
        <text>[protein]-peptidylproline (omega=180) = [protein]-peptidylproline (omega=0)</text>
        <dbReference type="Rhea" id="RHEA:16237"/>
        <dbReference type="Rhea" id="RHEA-COMP:10747"/>
        <dbReference type="Rhea" id="RHEA-COMP:10748"/>
        <dbReference type="ChEBI" id="CHEBI:83833"/>
        <dbReference type="ChEBI" id="CHEBI:83834"/>
        <dbReference type="EC" id="5.2.1.8"/>
    </reaction>
</comment>
<dbReference type="Pfam" id="PF03095">
    <property type="entry name" value="PTPA"/>
    <property type="match status" value="1"/>
</dbReference>
<dbReference type="InterPro" id="IPR037218">
    <property type="entry name" value="PTPA_sf"/>
</dbReference>
<reference evidence="12 13" key="1">
    <citation type="submission" date="2015-03" db="EMBL/GenBank/DDBJ databases">
        <authorList>
            <person name="Radwan O."/>
            <person name="Al-Naeli F.A."/>
            <person name="Rendon G.A."/>
            <person name="Fields C."/>
        </authorList>
    </citation>
    <scope>NUCLEOTIDE SEQUENCE [LARGE SCALE GENOMIC DNA]</scope>
    <source>
        <strain evidence="12">CR-DP1</strain>
    </source>
</reference>
<dbReference type="InterPro" id="IPR004327">
    <property type="entry name" value="Phstyr_phstse_ac"/>
</dbReference>
<protein>
    <recommendedName>
        <fullName evidence="10">Serine/threonine-protein phosphatase 2A activator</fullName>
        <ecNumber evidence="10">5.2.1.8</ecNumber>
    </recommendedName>
    <alternativeName>
        <fullName evidence="10">Phosphotyrosyl phosphatase activator</fullName>
    </alternativeName>
</protein>
<keyword evidence="6 10" id="KW-0697">Rotamase</keyword>
<feature type="compositionally biased region" description="Gly residues" evidence="11">
    <location>
        <begin position="397"/>
        <end position="407"/>
    </location>
</feature>
<dbReference type="AlphaFoldDB" id="A0A0F4Z955"/>
<evidence type="ECO:0000256" key="10">
    <source>
        <dbReference type="RuleBase" id="RU361210"/>
    </source>
</evidence>
<evidence type="ECO:0000256" key="3">
    <source>
        <dbReference type="ARBA" id="ARBA00004496"/>
    </source>
</evidence>
<comment type="subcellular location">
    <subcellularLocation>
        <location evidence="3 10">Cytoplasm</location>
    </subcellularLocation>
    <subcellularLocation>
        <location evidence="2">Nucleus</location>
    </subcellularLocation>
</comment>
<dbReference type="GO" id="GO:0007052">
    <property type="term" value="P:mitotic spindle organization"/>
    <property type="evidence" value="ECO:0007669"/>
    <property type="project" value="TreeGrafter"/>
</dbReference>
<evidence type="ECO:0000313" key="12">
    <source>
        <dbReference type="EMBL" id="KKA27042.1"/>
    </source>
</evidence>
<feature type="compositionally biased region" description="Low complexity" evidence="11">
    <location>
        <begin position="442"/>
        <end position="451"/>
    </location>
</feature>
<dbReference type="GO" id="GO:0000159">
    <property type="term" value="C:protein phosphatase type 2A complex"/>
    <property type="evidence" value="ECO:0007669"/>
    <property type="project" value="TreeGrafter"/>
</dbReference>
<proteinExistence type="inferred from homology"/>
<dbReference type="GO" id="GO:0003755">
    <property type="term" value="F:peptidyl-prolyl cis-trans isomerase activity"/>
    <property type="evidence" value="ECO:0007669"/>
    <property type="project" value="UniProtKB-KW"/>
</dbReference>
<comment type="function">
    <text evidence="9">PPIases accelerate the folding of proteins. It catalyzes the cis-trans isomerization of proline imidic peptide bonds in oligopeptides. Acts as a regulatory subunit for PP2A-like phosphatases modulating their activity or substrate specificity, probably by inducing a conformational change in the catalytic subunit, a direct target of the PPIase. Can reactivate inactive phosphatase PP2A-phosphatase methylesterase complexes (PP2Ai) in presence of ATP and Mg(2+) by dissociating the inactive form from the complex.</text>
</comment>
<dbReference type="EC" id="5.2.1.8" evidence="10"/>
<evidence type="ECO:0000256" key="9">
    <source>
        <dbReference type="ARBA" id="ARBA00025287"/>
    </source>
</evidence>
<keyword evidence="7 10" id="KW-0413">Isomerase</keyword>
<feature type="region of interest" description="Disordered" evidence="11">
    <location>
        <begin position="377"/>
        <end position="429"/>
    </location>
</feature>
<keyword evidence="13" id="KW-1185">Reference proteome</keyword>
<dbReference type="InterPro" id="IPR043170">
    <property type="entry name" value="PTPA_C_lid"/>
</dbReference>
<feature type="non-terminal residue" evidence="12">
    <location>
        <position position="1"/>
    </location>
</feature>
<evidence type="ECO:0000256" key="8">
    <source>
        <dbReference type="ARBA" id="ARBA00023242"/>
    </source>
</evidence>
<sequence>IINPLPPPSTTMSDPAPMFAKLDTVDPTTTTFLHPAKRINDGADVSFFLRSRAYRDIGVWLLQLNRALCPRRSGPASRPVQYSLADADGALPGSVRAVRAAVARIDAMLADAPVEASDAARRKHRFGNPAFRRWVALVEAAARGLVGGLLGQAHSAHSAGATALDELVSYFVGGLGSAERLDYGTGHELSFLAFLGGLWKLGFFADGEQDGPIERAIVFGIFEPYLVLIRKVILLYRLEPAGSHGVWGLDDHFFLPYIFGSAQLTRPIYPSEPMPQEGSVQGAPRPSAVTDRDLVAAYAPRNMYFSAIAFIYAVKTGPFGEHSPVLYDVSGITTGWGKINKGMIKMFNAEVLSKFPVVQHFRFGGLFRWEEDPEAPVPQPSVHVTNQPQHSFQRPGAGAGAVTGTGTGTAAPLRHPGAAAPPTRIAASGSGTMAPWAVAGAHPAAQARAPPSGSAAWANATRMPGASSTTAGIPYSIVPSQQPTARQDASAGDASTTRPNASGGDASTTRAPWAK</sequence>
<evidence type="ECO:0000256" key="5">
    <source>
        <dbReference type="ARBA" id="ARBA00022490"/>
    </source>
</evidence>
<dbReference type="FunFam" id="1.20.120.1150:FF:000003">
    <property type="entry name" value="Serine/threonine-protein phosphatase 2A activator"/>
    <property type="match status" value="1"/>
</dbReference>
<name>A0A0F4Z955_9PEZI</name>
<dbReference type="OrthoDB" id="16120at2759"/>
<dbReference type="Gene3D" id="1.20.120.1150">
    <property type="match status" value="1"/>
</dbReference>
<dbReference type="SUPFAM" id="SSF140984">
    <property type="entry name" value="PTPA-like"/>
    <property type="match status" value="1"/>
</dbReference>
<evidence type="ECO:0000256" key="4">
    <source>
        <dbReference type="ARBA" id="ARBA00011019"/>
    </source>
</evidence>
<organism evidence="12 13">
    <name type="scientific">Thielaviopsis punctulata</name>
    <dbReference type="NCBI Taxonomy" id="72032"/>
    <lineage>
        <taxon>Eukaryota</taxon>
        <taxon>Fungi</taxon>
        <taxon>Dikarya</taxon>
        <taxon>Ascomycota</taxon>
        <taxon>Pezizomycotina</taxon>
        <taxon>Sordariomycetes</taxon>
        <taxon>Hypocreomycetidae</taxon>
        <taxon>Microascales</taxon>
        <taxon>Ceratocystidaceae</taxon>
        <taxon>Thielaviopsis</taxon>
    </lineage>
</organism>
<feature type="compositionally biased region" description="Polar residues" evidence="11">
    <location>
        <begin position="382"/>
        <end position="392"/>
    </location>
</feature>